<dbReference type="AlphaFoldDB" id="A0A3B1D322"/>
<accession>A0A3B1D322</accession>
<name>A0A3B1D322_9ZZZZ</name>
<protein>
    <recommendedName>
        <fullName evidence="1">DUF4372 domain-containing protein</fullName>
    </recommendedName>
</protein>
<feature type="domain" description="DUF4372" evidence="1">
    <location>
        <begin position="5"/>
        <end position="75"/>
    </location>
</feature>
<dbReference type="InterPro" id="IPR025399">
    <property type="entry name" value="DUF4372"/>
</dbReference>
<gene>
    <name evidence="2" type="ORF">MNBD_NITROSPIRAE03-1207</name>
</gene>
<evidence type="ECO:0000313" key="2">
    <source>
        <dbReference type="EMBL" id="VAX33171.1"/>
    </source>
</evidence>
<evidence type="ECO:0000259" key="1">
    <source>
        <dbReference type="Pfam" id="PF14294"/>
    </source>
</evidence>
<dbReference type="Pfam" id="PF14294">
    <property type="entry name" value="DUF4372"/>
    <property type="match status" value="1"/>
</dbReference>
<reference evidence="2" key="1">
    <citation type="submission" date="2018-06" db="EMBL/GenBank/DDBJ databases">
        <authorList>
            <person name="Zhirakovskaya E."/>
        </authorList>
    </citation>
    <scope>NUCLEOTIDE SEQUENCE</scope>
</reference>
<sequence>MNKFNSIFGQILQIFTKREFCKAVEEAGAEKGAKGFTCWQQFAGMLFCQTGQAHSLREICGGPASCFGKLKHLGINRAPKRSTLSYANEHRSWQLYEKIFYQIFLSICWLSILDVLMPL</sequence>
<dbReference type="EMBL" id="UOGI01000167">
    <property type="protein sequence ID" value="VAX33171.1"/>
    <property type="molecule type" value="Genomic_DNA"/>
</dbReference>
<proteinExistence type="predicted"/>
<organism evidence="2">
    <name type="scientific">hydrothermal vent metagenome</name>
    <dbReference type="NCBI Taxonomy" id="652676"/>
    <lineage>
        <taxon>unclassified sequences</taxon>
        <taxon>metagenomes</taxon>
        <taxon>ecological metagenomes</taxon>
    </lineage>
</organism>